<dbReference type="KEGG" id="plan:A1s21148_04260"/>
<evidence type="ECO:0000313" key="2">
    <source>
        <dbReference type="EMBL" id="ASY10732.1"/>
    </source>
</evidence>
<dbReference type="RefSeq" id="WP_095671220.1">
    <property type="nucleotide sequence ID" value="NZ_CP016769.1"/>
</dbReference>
<gene>
    <name evidence="2" type="ORF">A1s21148_04260</name>
</gene>
<organism evidence="2 3">
    <name type="scientific">Candidatus Planktophila lacus</name>
    <dbReference type="NCBI Taxonomy" id="1884913"/>
    <lineage>
        <taxon>Bacteria</taxon>
        <taxon>Bacillati</taxon>
        <taxon>Actinomycetota</taxon>
        <taxon>Actinomycetes</taxon>
        <taxon>Candidatus Nanopelagicales</taxon>
        <taxon>Candidatus Nanopelagicaceae</taxon>
        <taxon>Candidatus Planktophila</taxon>
    </lineage>
</organism>
<evidence type="ECO:0000313" key="3">
    <source>
        <dbReference type="Proteomes" id="UP000217144"/>
    </source>
</evidence>
<accession>A0AAC9YQR6</accession>
<proteinExistence type="predicted"/>
<dbReference type="AlphaFoldDB" id="A0AAC9YQR6"/>
<dbReference type="InterPro" id="IPR002734">
    <property type="entry name" value="RibDG_C"/>
</dbReference>
<reference evidence="2 3" key="1">
    <citation type="submission" date="2016-07" db="EMBL/GenBank/DDBJ databases">
        <title>High microdiversification within the ubiquitous acI lineage of Actinobacteria.</title>
        <authorList>
            <person name="Neuenschwander S.M."/>
            <person name="Salcher M."/>
            <person name="Ghai R."/>
            <person name="Pernthaler J."/>
        </authorList>
    </citation>
    <scope>NUCLEOTIDE SEQUENCE [LARGE SCALE GENOMIC DNA]</scope>
    <source>
        <strain evidence="2">MMS-21-148</strain>
    </source>
</reference>
<dbReference type="InterPro" id="IPR024072">
    <property type="entry name" value="DHFR-like_dom_sf"/>
</dbReference>
<dbReference type="GO" id="GO:0008703">
    <property type="term" value="F:5-amino-6-(5-phosphoribosylamino)uracil reductase activity"/>
    <property type="evidence" value="ECO:0007669"/>
    <property type="project" value="InterPro"/>
</dbReference>
<dbReference type="EMBL" id="CP016769">
    <property type="protein sequence ID" value="ASY10732.1"/>
    <property type="molecule type" value="Genomic_DNA"/>
</dbReference>
<feature type="domain" description="Bacterial bifunctional deaminase-reductase C-terminal" evidence="1">
    <location>
        <begin position="12"/>
        <end position="141"/>
    </location>
</feature>
<dbReference type="Proteomes" id="UP000217144">
    <property type="component" value="Chromosome"/>
</dbReference>
<dbReference type="GO" id="GO:0009231">
    <property type="term" value="P:riboflavin biosynthetic process"/>
    <property type="evidence" value="ECO:0007669"/>
    <property type="project" value="InterPro"/>
</dbReference>
<keyword evidence="3" id="KW-1185">Reference proteome</keyword>
<evidence type="ECO:0000259" key="1">
    <source>
        <dbReference type="Pfam" id="PF01872"/>
    </source>
</evidence>
<dbReference type="Pfam" id="PF01872">
    <property type="entry name" value="RibD_C"/>
    <property type="match status" value="1"/>
</dbReference>
<dbReference type="SUPFAM" id="SSF53597">
    <property type="entry name" value="Dihydrofolate reductase-like"/>
    <property type="match status" value="1"/>
</dbReference>
<protein>
    <recommendedName>
        <fullName evidence="1">Bacterial bifunctional deaminase-reductase C-terminal domain-containing protein</fullName>
    </recommendedName>
</protein>
<dbReference type="Gene3D" id="3.40.430.10">
    <property type="entry name" value="Dihydrofolate Reductase, subunit A"/>
    <property type="match status" value="1"/>
</dbReference>
<name>A0AAC9YQR6_9ACTN</name>
<sequence length="166" mass="17926">MAVFATLVTGSDGSTTKGGSSRAITSGADRTEFLARRRTADFILIGGKTARSEPYHRTPVPVVIASRSMVNALADNRNAHWWNSSPRAALDRGIKKFGSNVLVEGGASFIFELISNRALDGIYLSITPETGGEAKINFQELLAKFSDLSEREVDGTKFFEARGLKA</sequence>